<name>A0ABT8S2C5_9BURK</name>
<dbReference type="CDD" id="cd13578">
    <property type="entry name" value="PBP2_Bug27"/>
    <property type="match status" value="1"/>
</dbReference>
<dbReference type="Proteomes" id="UP001169027">
    <property type="component" value="Unassembled WGS sequence"/>
</dbReference>
<organism evidence="2 3">
    <name type="scientific">Variovorax ginsengisoli</name>
    <dbReference type="NCBI Taxonomy" id="363844"/>
    <lineage>
        <taxon>Bacteria</taxon>
        <taxon>Pseudomonadati</taxon>
        <taxon>Pseudomonadota</taxon>
        <taxon>Betaproteobacteria</taxon>
        <taxon>Burkholderiales</taxon>
        <taxon>Comamonadaceae</taxon>
        <taxon>Variovorax</taxon>
    </lineage>
</organism>
<dbReference type="PANTHER" id="PTHR42928:SF5">
    <property type="entry name" value="BLR1237 PROTEIN"/>
    <property type="match status" value="1"/>
</dbReference>
<evidence type="ECO:0000313" key="3">
    <source>
        <dbReference type="Proteomes" id="UP001169027"/>
    </source>
</evidence>
<gene>
    <name evidence="2" type="ORF">Q2T77_12335</name>
</gene>
<dbReference type="PROSITE" id="PS51318">
    <property type="entry name" value="TAT"/>
    <property type="match status" value="1"/>
</dbReference>
<proteinExistence type="inferred from homology"/>
<comment type="similarity">
    <text evidence="1">Belongs to the UPF0065 (bug) family.</text>
</comment>
<dbReference type="PIRSF" id="PIRSF017082">
    <property type="entry name" value="YflP"/>
    <property type="match status" value="1"/>
</dbReference>
<evidence type="ECO:0000256" key="1">
    <source>
        <dbReference type="ARBA" id="ARBA00006987"/>
    </source>
</evidence>
<keyword evidence="3" id="KW-1185">Reference proteome</keyword>
<dbReference type="RefSeq" id="WP_301809090.1">
    <property type="nucleotide sequence ID" value="NZ_JAUJZH010000007.1"/>
</dbReference>
<comment type="caution">
    <text evidence="2">The sequence shown here is derived from an EMBL/GenBank/DDBJ whole genome shotgun (WGS) entry which is preliminary data.</text>
</comment>
<reference evidence="2" key="1">
    <citation type="submission" date="2023-06" db="EMBL/GenBank/DDBJ databases">
        <authorList>
            <person name="Jiang Y."/>
            <person name="Liu Q."/>
        </authorList>
    </citation>
    <scope>NUCLEOTIDE SEQUENCE</scope>
    <source>
        <strain evidence="2">CGMCC 1.12090</strain>
    </source>
</reference>
<protein>
    <submittedName>
        <fullName evidence="2">Tripartite tricarboxylate transporter substrate binding protein</fullName>
    </submittedName>
</protein>
<dbReference type="InterPro" id="IPR042100">
    <property type="entry name" value="Bug_dom1"/>
</dbReference>
<dbReference type="InterPro" id="IPR005064">
    <property type="entry name" value="BUG"/>
</dbReference>
<sequence>MRLNRRHLVLGALGSGLLAAGGAAQAADAWPSKPIRIVVPYPPGGSSDIIARSISVPLAEALKTSVIVENRAGANGNLGADLVSKAQPDGYTLLLCDVGALAISPSVYTKLSFDPAKDLRGVTMLAYSPHLLVVHPSVPANNLKELVALSKKSDLNFAVTATGSAPHLAGVALERASGARWVYVPYKGGVQAVQDTVAGQTQVLMNGMLATLPHVQSGKLKVLGVSKPTRMPLIGDVPTIAEQGVPGFESGTWQGILVPRGTPEALVQRLNKELIAIIRTPDIRSRLAGQGAEVVTMTPVEQDQFFEKERARWAKVVNAAQIKLD</sequence>
<dbReference type="PANTHER" id="PTHR42928">
    <property type="entry name" value="TRICARBOXYLATE-BINDING PROTEIN"/>
    <property type="match status" value="1"/>
</dbReference>
<accession>A0ABT8S2C5</accession>
<dbReference type="EMBL" id="JAUKVY010000007">
    <property type="protein sequence ID" value="MDO1533079.1"/>
    <property type="molecule type" value="Genomic_DNA"/>
</dbReference>
<dbReference type="Pfam" id="PF03401">
    <property type="entry name" value="TctC"/>
    <property type="match status" value="1"/>
</dbReference>
<dbReference type="Gene3D" id="3.40.190.150">
    <property type="entry name" value="Bordetella uptake gene, domain 1"/>
    <property type="match status" value="1"/>
</dbReference>
<dbReference type="InterPro" id="IPR006311">
    <property type="entry name" value="TAT_signal"/>
</dbReference>
<dbReference type="SUPFAM" id="SSF53850">
    <property type="entry name" value="Periplasmic binding protein-like II"/>
    <property type="match status" value="1"/>
</dbReference>
<evidence type="ECO:0000313" key="2">
    <source>
        <dbReference type="EMBL" id="MDO1533079.1"/>
    </source>
</evidence>
<dbReference type="Gene3D" id="3.40.190.10">
    <property type="entry name" value="Periplasmic binding protein-like II"/>
    <property type="match status" value="1"/>
</dbReference>